<accession>A0A317E6L8</accession>
<reference evidence="3" key="1">
    <citation type="submission" date="2018-05" db="EMBL/GenBank/DDBJ databases">
        <title>Zavarzinia sp. HR-AS.</title>
        <authorList>
            <person name="Lee Y."/>
            <person name="Jeon C.O."/>
        </authorList>
    </citation>
    <scope>NUCLEOTIDE SEQUENCE [LARGE SCALE GENOMIC DNA]</scope>
    <source>
        <strain evidence="3">DSM 1231</strain>
    </source>
</reference>
<feature type="chain" id="PRO_5016326318" evidence="1">
    <location>
        <begin position="18"/>
        <end position="137"/>
    </location>
</feature>
<proteinExistence type="predicted"/>
<dbReference type="EMBL" id="QGLF01000003">
    <property type="protein sequence ID" value="PWR20705.1"/>
    <property type="molecule type" value="Genomic_DNA"/>
</dbReference>
<keyword evidence="1" id="KW-0732">Signal</keyword>
<dbReference type="OrthoDB" id="7279652at2"/>
<protein>
    <submittedName>
        <fullName evidence="2">Uncharacterized protein</fullName>
    </submittedName>
</protein>
<feature type="signal peptide" evidence="1">
    <location>
        <begin position="1"/>
        <end position="17"/>
    </location>
</feature>
<sequence length="137" mass="14155">MRLIAAALLLTALPALAAPGGNGPEGRYVIDVEGTYQALVAADAAKPDSRATLEQQKGVMILVFRDDTLSFVTGPGLGNSTRGTCHWTLTGDALAFDRCRAAGGGAFTVDGIVLYDAATGAVTVQGNTPVPMRYITE</sequence>
<organism evidence="2 3">
    <name type="scientific">Zavarzinia compransoris</name>
    <dbReference type="NCBI Taxonomy" id="1264899"/>
    <lineage>
        <taxon>Bacteria</taxon>
        <taxon>Pseudomonadati</taxon>
        <taxon>Pseudomonadota</taxon>
        <taxon>Alphaproteobacteria</taxon>
        <taxon>Rhodospirillales</taxon>
        <taxon>Zavarziniaceae</taxon>
        <taxon>Zavarzinia</taxon>
    </lineage>
</organism>
<name>A0A317E6L8_9PROT</name>
<evidence type="ECO:0000313" key="2">
    <source>
        <dbReference type="EMBL" id="PWR20705.1"/>
    </source>
</evidence>
<comment type="caution">
    <text evidence="2">The sequence shown here is derived from an EMBL/GenBank/DDBJ whole genome shotgun (WGS) entry which is preliminary data.</text>
</comment>
<evidence type="ECO:0000313" key="3">
    <source>
        <dbReference type="Proteomes" id="UP000246077"/>
    </source>
</evidence>
<dbReference type="RefSeq" id="WP_109921349.1">
    <property type="nucleotide sequence ID" value="NZ_QGLF01000003.1"/>
</dbReference>
<dbReference type="Proteomes" id="UP000246077">
    <property type="component" value="Unassembled WGS sequence"/>
</dbReference>
<evidence type="ECO:0000256" key="1">
    <source>
        <dbReference type="SAM" id="SignalP"/>
    </source>
</evidence>
<gene>
    <name evidence="2" type="ORF">DKG75_11960</name>
</gene>
<keyword evidence="3" id="KW-1185">Reference proteome</keyword>
<dbReference type="AlphaFoldDB" id="A0A317E6L8"/>